<dbReference type="Gene3D" id="3.90.550.10">
    <property type="entry name" value="Spore Coat Polysaccharide Biosynthesis Protein SpsA, Chain A"/>
    <property type="match status" value="1"/>
</dbReference>
<keyword evidence="1" id="KW-0812">Transmembrane</keyword>
<gene>
    <name evidence="3" type="primary">kfoC</name>
    <name evidence="3" type="ORF">NCTC13315_00690</name>
</gene>
<name>A0A378I0P9_9GAMM</name>
<keyword evidence="1" id="KW-1133">Transmembrane helix</keyword>
<keyword evidence="3" id="KW-0808">Transferase</keyword>
<sequence>MRKPFISVIIDNYNYARFIPDAIQSVLTQKEFTDFEIIIVDDASTDQSRRVIEAYQKQDKITTLFLPANRGQGYAFNAGFQLSQGDWICFLDSDDIFFEDKLRHVAEAATTNPHAFLIYNQGHYADKNLNIGEVFPKQLPEGNLSKLLYKTSETLLPPTSFLSFNRKFLKKVLPMDPFLTRIDADFPLQIWAAAMGDVVAIKKPLGLYRLHGNNWFTNDDFLKLDLDMLQHLMLRTEKAFYYINSRVGELGIQPIELMRQRFYLRNLFIFGHINFINYLAFTLANGNFVNFRDKWQFFKFGMERRKRFITQKAIEC</sequence>
<dbReference type="Proteomes" id="UP000254968">
    <property type="component" value="Unassembled WGS sequence"/>
</dbReference>
<dbReference type="Pfam" id="PF00535">
    <property type="entry name" value="Glycos_transf_2"/>
    <property type="match status" value="1"/>
</dbReference>
<feature type="domain" description="Glycosyltransferase 2-like" evidence="2">
    <location>
        <begin position="7"/>
        <end position="171"/>
    </location>
</feature>
<evidence type="ECO:0000313" key="3">
    <source>
        <dbReference type="EMBL" id="STX28166.1"/>
    </source>
</evidence>
<dbReference type="EMBL" id="UGNV01000001">
    <property type="protein sequence ID" value="STX28166.1"/>
    <property type="molecule type" value="Genomic_DNA"/>
</dbReference>
<reference evidence="3 4" key="1">
    <citation type="submission" date="2018-06" db="EMBL/GenBank/DDBJ databases">
        <authorList>
            <consortium name="Pathogen Informatics"/>
            <person name="Doyle S."/>
        </authorList>
    </citation>
    <scope>NUCLEOTIDE SEQUENCE [LARGE SCALE GENOMIC DNA]</scope>
    <source>
        <strain evidence="3 4">NCTC13315</strain>
    </source>
</reference>
<dbReference type="GO" id="GO:0016740">
    <property type="term" value="F:transferase activity"/>
    <property type="evidence" value="ECO:0007669"/>
    <property type="project" value="UniProtKB-KW"/>
</dbReference>
<dbReference type="AlphaFoldDB" id="A0A378I0P9"/>
<dbReference type="PANTHER" id="PTHR43685">
    <property type="entry name" value="GLYCOSYLTRANSFERASE"/>
    <property type="match status" value="1"/>
</dbReference>
<dbReference type="SUPFAM" id="SSF53448">
    <property type="entry name" value="Nucleotide-diphospho-sugar transferases"/>
    <property type="match status" value="1"/>
</dbReference>
<dbReference type="InterPro" id="IPR001173">
    <property type="entry name" value="Glyco_trans_2-like"/>
</dbReference>
<feature type="transmembrane region" description="Helical" evidence="1">
    <location>
        <begin position="262"/>
        <end position="281"/>
    </location>
</feature>
<dbReference type="InterPro" id="IPR029044">
    <property type="entry name" value="Nucleotide-diphossugar_trans"/>
</dbReference>
<evidence type="ECO:0000313" key="4">
    <source>
        <dbReference type="Proteomes" id="UP000254968"/>
    </source>
</evidence>
<keyword evidence="4" id="KW-1185">Reference proteome</keyword>
<accession>A0A378I0P9</accession>
<protein>
    <submittedName>
        <fullName evidence="3">Glycosyltransferase</fullName>
    </submittedName>
</protein>
<dbReference type="InterPro" id="IPR050834">
    <property type="entry name" value="Glycosyltransf_2"/>
</dbReference>
<dbReference type="OrthoDB" id="396512at2"/>
<proteinExistence type="predicted"/>
<keyword evidence="1" id="KW-0472">Membrane</keyword>
<dbReference type="PANTHER" id="PTHR43685:SF11">
    <property type="entry name" value="GLYCOSYLTRANSFERASE TAGX-RELATED"/>
    <property type="match status" value="1"/>
</dbReference>
<evidence type="ECO:0000259" key="2">
    <source>
        <dbReference type="Pfam" id="PF00535"/>
    </source>
</evidence>
<evidence type="ECO:0000256" key="1">
    <source>
        <dbReference type="SAM" id="Phobius"/>
    </source>
</evidence>
<organism evidence="3 4">
    <name type="scientific">Legionella beliardensis</name>
    <dbReference type="NCBI Taxonomy" id="91822"/>
    <lineage>
        <taxon>Bacteria</taxon>
        <taxon>Pseudomonadati</taxon>
        <taxon>Pseudomonadota</taxon>
        <taxon>Gammaproteobacteria</taxon>
        <taxon>Legionellales</taxon>
        <taxon>Legionellaceae</taxon>
        <taxon>Legionella</taxon>
    </lineage>
</organism>